<dbReference type="FunFam" id="3.20.20.70:FF:000140">
    <property type="entry name" value="Fructose-bisphosphate aldolase"/>
    <property type="match status" value="1"/>
</dbReference>
<dbReference type="GeneID" id="17308586"/>
<dbReference type="EnsemblProtists" id="EKX51801">
    <property type="protein sequence ID" value="EKX51801"/>
    <property type="gene ID" value="GUITHDRAFT_157146"/>
</dbReference>
<protein>
    <recommendedName>
        <fullName evidence="4">fructose-bisphosphate aldolase</fullName>
        <ecNumber evidence="4">4.1.2.13</ecNumber>
    </recommendedName>
</protein>
<proteinExistence type="inferred from homology"/>
<evidence type="ECO:0000256" key="2">
    <source>
        <dbReference type="ARBA" id="ARBA00004714"/>
    </source>
</evidence>
<dbReference type="RefSeq" id="XP_005838781.1">
    <property type="nucleotide sequence ID" value="XM_005838724.1"/>
</dbReference>
<dbReference type="EMBL" id="JH992974">
    <property type="protein sequence ID" value="EKX51801.1"/>
    <property type="molecule type" value="Genomic_DNA"/>
</dbReference>
<comment type="similarity">
    <text evidence="3">Belongs to the class I fructose-bisphosphate aldolase family.</text>
</comment>
<dbReference type="OrthoDB" id="36455at2759"/>
<keyword evidence="9" id="KW-1185">Reference proteome</keyword>
<accession>L1JTD2</accession>
<dbReference type="Gene3D" id="3.20.20.70">
    <property type="entry name" value="Aldolase class I"/>
    <property type="match status" value="1"/>
</dbReference>
<reference evidence="7 9" key="1">
    <citation type="journal article" date="2012" name="Nature">
        <title>Algal genomes reveal evolutionary mosaicism and the fate of nucleomorphs.</title>
        <authorList>
            <consortium name="DOE Joint Genome Institute"/>
            <person name="Curtis B.A."/>
            <person name="Tanifuji G."/>
            <person name="Burki F."/>
            <person name="Gruber A."/>
            <person name="Irimia M."/>
            <person name="Maruyama S."/>
            <person name="Arias M.C."/>
            <person name="Ball S.G."/>
            <person name="Gile G.H."/>
            <person name="Hirakawa Y."/>
            <person name="Hopkins J.F."/>
            <person name="Kuo A."/>
            <person name="Rensing S.A."/>
            <person name="Schmutz J."/>
            <person name="Symeonidi A."/>
            <person name="Elias M."/>
            <person name="Eveleigh R.J."/>
            <person name="Herman E.K."/>
            <person name="Klute M.J."/>
            <person name="Nakayama T."/>
            <person name="Obornik M."/>
            <person name="Reyes-Prieto A."/>
            <person name="Armbrust E.V."/>
            <person name="Aves S.J."/>
            <person name="Beiko R.G."/>
            <person name="Coutinho P."/>
            <person name="Dacks J.B."/>
            <person name="Durnford D.G."/>
            <person name="Fast N.M."/>
            <person name="Green B.R."/>
            <person name="Grisdale C.J."/>
            <person name="Hempel F."/>
            <person name="Henrissat B."/>
            <person name="Hoppner M.P."/>
            <person name="Ishida K."/>
            <person name="Kim E."/>
            <person name="Koreny L."/>
            <person name="Kroth P.G."/>
            <person name="Liu Y."/>
            <person name="Malik S.B."/>
            <person name="Maier U.G."/>
            <person name="McRose D."/>
            <person name="Mock T."/>
            <person name="Neilson J.A."/>
            <person name="Onodera N.T."/>
            <person name="Poole A.M."/>
            <person name="Pritham E.J."/>
            <person name="Richards T.A."/>
            <person name="Rocap G."/>
            <person name="Roy S.W."/>
            <person name="Sarai C."/>
            <person name="Schaack S."/>
            <person name="Shirato S."/>
            <person name="Slamovits C.H."/>
            <person name="Spencer D.F."/>
            <person name="Suzuki S."/>
            <person name="Worden A.Z."/>
            <person name="Zauner S."/>
            <person name="Barry K."/>
            <person name="Bell C."/>
            <person name="Bharti A.K."/>
            <person name="Crow J.A."/>
            <person name="Grimwood J."/>
            <person name="Kramer R."/>
            <person name="Lindquist E."/>
            <person name="Lucas S."/>
            <person name="Salamov A."/>
            <person name="McFadden G.I."/>
            <person name="Lane C.E."/>
            <person name="Keeling P.J."/>
            <person name="Gray M.W."/>
            <person name="Grigoriev I.V."/>
            <person name="Archibald J.M."/>
        </authorList>
    </citation>
    <scope>NUCLEOTIDE SEQUENCE</scope>
    <source>
        <strain evidence="7 9">CCMP2712</strain>
    </source>
</reference>
<dbReference type="UniPathway" id="UPA00109">
    <property type="reaction ID" value="UER00183"/>
</dbReference>
<dbReference type="KEGG" id="gtt:GUITHDRAFT_157146"/>
<evidence type="ECO:0000313" key="7">
    <source>
        <dbReference type="EMBL" id="EKX51801.1"/>
    </source>
</evidence>
<dbReference type="eggNOG" id="KOG1557">
    <property type="taxonomic scope" value="Eukaryota"/>
</dbReference>
<reference evidence="8" key="3">
    <citation type="submission" date="2016-03" db="UniProtKB">
        <authorList>
            <consortium name="EnsemblProtists"/>
        </authorList>
    </citation>
    <scope>IDENTIFICATION</scope>
</reference>
<dbReference type="InterPro" id="IPR013785">
    <property type="entry name" value="Aldolase_TIM"/>
</dbReference>
<dbReference type="EC" id="4.1.2.13" evidence="4"/>
<dbReference type="AlphaFoldDB" id="L1JTD2"/>
<evidence type="ECO:0000256" key="5">
    <source>
        <dbReference type="ARBA" id="ARBA00023152"/>
    </source>
</evidence>
<keyword evidence="6" id="KW-0456">Lyase</keyword>
<keyword evidence="5" id="KW-0324">Glycolysis</keyword>
<evidence type="ECO:0000256" key="4">
    <source>
        <dbReference type="ARBA" id="ARBA00013068"/>
    </source>
</evidence>
<dbReference type="InterPro" id="IPR000741">
    <property type="entry name" value="FBA_I"/>
</dbReference>
<comment type="pathway">
    <text evidence="2">Carbohydrate degradation; glycolysis; D-glyceraldehyde 3-phosphate and glycerone phosphate from D-glucose: step 4/4.</text>
</comment>
<dbReference type="PaxDb" id="55529-EKX51801"/>
<dbReference type="GO" id="GO:0006096">
    <property type="term" value="P:glycolytic process"/>
    <property type="evidence" value="ECO:0007669"/>
    <property type="project" value="UniProtKB-UniPathway"/>
</dbReference>
<dbReference type="OMA" id="FHQSTDK"/>
<dbReference type="HOGENOM" id="CLU_031243_0_0_1"/>
<evidence type="ECO:0000256" key="6">
    <source>
        <dbReference type="ARBA" id="ARBA00023239"/>
    </source>
</evidence>
<dbReference type="SUPFAM" id="SSF51569">
    <property type="entry name" value="Aldolase"/>
    <property type="match status" value="1"/>
</dbReference>
<comment type="catalytic activity">
    <reaction evidence="1">
        <text>beta-D-fructose 1,6-bisphosphate = D-glyceraldehyde 3-phosphate + dihydroxyacetone phosphate</text>
        <dbReference type="Rhea" id="RHEA:14729"/>
        <dbReference type="ChEBI" id="CHEBI:32966"/>
        <dbReference type="ChEBI" id="CHEBI:57642"/>
        <dbReference type="ChEBI" id="CHEBI:59776"/>
        <dbReference type="EC" id="4.1.2.13"/>
    </reaction>
</comment>
<dbReference type="GO" id="GO:0004332">
    <property type="term" value="F:fructose-bisphosphate aldolase activity"/>
    <property type="evidence" value="ECO:0007669"/>
    <property type="project" value="UniProtKB-EC"/>
</dbReference>
<evidence type="ECO:0000313" key="8">
    <source>
        <dbReference type="EnsemblProtists" id="EKX51801"/>
    </source>
</evidence>
<dbReference type="STRING" id="905079.L1JTD2"/>
<dbReference type="Pfam" id="PF00274">
    <property type="entry name" value="Glycolytic"/>
    <property type="match status" value="1"/>
</dbReference>
<organism evidence="7">
    <name type="scientific">Guillardia theta (strain CCMP2712)</name>
    <name type="common">Cryptophyte</name>
    <dbReference type="NCBI Taxonomy" id="905079"/>
    <lineage>
        <taxon>Eukaryota</taxon>
        <taxon>Cryptophyceae</taxon>
        <taxon>Pyrenomonadales</taxon>
        <taxon>Geminigeraceae</taxon>
        <taxon>Guillardia</taxon>
    </lineage>
</organism>
<gene>
    <name evidence="7" type="ORF">GUITHDRAFT_157146</name>
</gene>
<name>L1JTD2_GUITC</name>
<evidence type="ECO:0000256" key="3">
    <source>
        <dbReference type="ARBA" id="ARBA00010387"/>
    </source>
</evidence>
<evidence type="ECO:0000256" key="1">
    <source>
        <dbReference type="ARBA" id="ARBA00000441"/>
    </source>
</evidence>
<reference evidence="9" key="2">
    <citation type="submission" date="2012-11" db="EMBL/GenBank/DDBJ databases">
        <authorList>
            <person name="Kuo A."/>
            <person name="Curtis B.A."/>
            <person name="Tanifuji G."/>
            <person name="Burki F."/>
            <person name="Gruber A."/>
            <person name="Irimia M."/>
            <person name="Maruyama S."/>
            <person name="Arias M.C."/>
            <person name="Ball S.G."/>
            <person name="Gile G.H."/>
            <person name="Hirakawa Y."/>
            <person name="Hopkins J.F."/>
            <person name="Rensing S.A."/>
            <person name="Schmutz J."/>
            <person name="Symeonidi A."/>
            <person name="Elias M."/>
            <person name="Eveleigh R.J."/>
            <person name="Herman E.K."/>
            <person name="Klute M.J."/>
            <person name="Nakayama T."/>
            <person name="Obornik M."/>
            <person name="Reyes-Prieto A."/>
            <person name="Armbrust E.V."/>
            <person name="Aves S.J."/>
            <person name="Beiko R.G."/>
            <person name="Coutinho P."/>
            <person name="Dacks J.B."/>
            <person name="Durnford D.G."/>
            <person name="Fast N.M."/>
            <person name="Green B.R."/>
            <person name="Grisdale C."/>
            <person name="Hempe F."/>
            <person name="Henrissat B."/>
            <person name="Hoppner M.P."/>
            <person name="Ishida K.-I."/>
            <person name="Kim E."/>
            <person name="Koreny L."/>
            <person name="Kroth P.G."/>
            <person name="Liu Y."/>
            <person name="Malik S.-B."/>
            <person name="Maier U.G."/>
            <person name="McRose D."/>
            <person name="Mock T."/>
            <person name="Neilson J.A."/>
            <person name="Onodera N.T."/>
            <person name="Poole A.M."/>
            <person name="Pritham E.J."/>
            <person name="Richards T.A."/>
            <person name="Rocap G."/>
            <person name="Roy S.W."/>
            <person name="Sarai C."/>
            <person name="Schaack S."/>
            <person name="Shirato S."/>
            <person name="Slamovits C.H."/>
            <person name="Spencer D.F."/>
            <person name="Suzuki S."/>
            <person name="Worden A.Z."/>
            <person name="Zauner S."/>
            <person name="Barry K."/>
            <person name="Bell C."/>
            <person name="Bharti A.K."/>
            <person name="Crow J.A."/>
            <person name="Grimwood J."/>
            <person name="Kramer R."/>
            <person name="Lindquist E."/>
            <person name="Lucas S."/>
            <person name="Salamov A."/>
            <person name="McFadden G.I."/>
            <person name="Lane C.E."/>
            <person name="Keeling P.J."/>
            <person name="Gray M.W."/>
            <person name="Grigoriev I.V."/>
            <person name="Archibald J.M."/>
        </authorList>
    </citation>
    <scope>NUCLEOTIDE SEQUENCE</scope>
    <source>
        <strain evidence="9">CCMP2712</strain>
    </source>
</reference>
<dbReference type="PANTHER" id="PTHR11627">
    <property type="entry name" value="FRUCTOSE-BISPHOSPHATE ALDOLASE"/>
    <property type="match status" value="1"/>
</dbReference>
<sequence>MLDQMKETARALGANGKGILAADESIGTIGKRFSHHGVENNDMNRRKFRQMLLMAPDIEKYISGVILFEESLYQQCDDGTPFVKLLQQRGIEVGIKVDTGVVEIPGTCGETSTTGLDGLAQRCASYQKLGARFAKWRSVLRIDERNGCPSALAIQDNAWCLARFAAVCQSKGLTPLIEPDILIDGSHSIERCSKVTEKVLAAVFKALIDNHVCIEAIVLLPNMVRPGSESIQPFAPLDVAEYTVRTLMRVVPPAVSTICFLSGGQSEDEATNHLHAIVKKAPRDRPWALTFSFGRALQSSALKAWGGEDHKLKAAAEVFTERAKLNSEAAKGVR</sequence>
<evidence type="ECO:0000313" key="9">
    <source>
        <dbReference type="Proteomes" id="UP000011087"/>
    </source>
</evidence>
<dbReference type="Proteomes" id="UP000011087">
    <property type="component" value="Unassembled WGS sequence"/>
</dbReference>
<dbReference type="NCBIfam" id="NF033379">
    <property type="entry name" value="FrucBisAld_I"/>
    <property type="match status" value="1"/>
</dbReference>